<feature type="transmembrane region" description="Helical" evidence="7">
    <location>
        <begin position="136"/>
        <end position="158"/>
    </location>
</feature>
<dbReference type="CDD" id="cd06261">
    <property type="entry name" value="TM_PBP2"/>
    <property type="match status" value="1"/>
</dbReference>
<dbReference type="InterPro" id="IPR050901">
    <property type="entry name" value="BP-dep_ABC_trans_perm"/>
</dbReference>
<dbReference type="RefSeq" id="WP_048248244.1">
    <property type="nucleotide sequence ID" value="NZ_CP177245.1"/>
</dbReference>
<dbReference type="AlphaFoldDB" id="A0A0J5WRJ3"/>
<comment type="similarity">
    <text evidence="7">Belongs to the binding-protein-dependent transport system permease family.</text>
</comment>
<keyword evidence="4 7" id="KW-0812">Transmembrane</keyword>
<dbReference type="Pfam" id="PF00528">
    <property type="entry name" value="BPD_transp_1"/>
    <property type="match status" value="1"/>
</dbReference>
<dbReference type="Gene3D" id="1.10.3720.10">
    <property type="entry name" value="MetI-like"/>
    <property type="match status" value="1"/>
</dbReference>
<comment type="caution">
    <text evidence="9">The sequence shown here is derived from an EMBL/GenBank/DDBJ whole genome shotgun (WGS) entry which is preliminary data.</text>
</comment>
<dbReference type="PANTHER" id="PTHR32243:SF18">
    <property type="entry name" value="INNER MEMBRANE ABC TRANSPORTER PERMEASE PROTEIN YCJP"/>
    <property type="match status" value="1"/>
</dbReference>
<feature type="domain" description="ABC transmembrane type-1" evidence="8">
    <location>
        <begin position="68"/>
        <end position="261"/>
    </location>
</feature>
<evidence type="ECO:0000256" key="1">
    <source>
        <dbReference type="ARBA" id="ARBA00004651"/>
    </source>
</evidence>
<protein>
    <submittedName>
        <fullName evidence="9">Sugar ABC transporter permease</fullName>
    </submittedName>
</protein>
<dbReference type="GO" id="GO:0055085">
    <property type="term" value="P:transmembrane transport"/>
    <property type="evidence" value="ECO:0007669"/>
    <property type="project" value="InterPro"/>
</dbReference>
<dbReference type="EMBL" id="LDWR01000037">
    <property type="protein sequence ID" value="KML54478.1"/>
    <property type="molecule type" value="Genomic_DNA"/>
</dbReference>
<organism evidence="9 10">
    <name type="scientific">Burkholderia cepacia</name>
    <name type="common">Pseudomonas cepacia</name>
    <dbReference type="NCBI Taxonomy" id="292"/>
    <lineage>
        <taxon>Bacteria</taxon>
        <taxon>Pseudomonadati</taxon>
        <taxon>Pseudomonadota</taxon>
        <taxon>Betaproteobacteria</taxon>
        <taxon>Burkholderiales</taxon>
        <taxon>Burkholderiaceae</taxon>
        <taxon>Burkholderia</taxon>
        <taxon>Burkholderia cepacia complex</taxon>
    </lineage>
</organism>
<dbReference type="SUPFAM" id="SSF161098">
    <property type="entry name" value="MetI-like"/>
    <property type="match status" value="1"/>
</dbReference>
<sequence>MKKHPLDIAIHGLLSALVLVISLFPFVYMIGTSIKHGDALFDTSLFPASPSLDNYRQLFRDQPFGAYLLNSALVAGGAVALSLAVSVLAAYALGRVSFRGRGVLMMCILGVSMFPQVAILSGLFELVRSLGLYDHLGALVLSDLIFTLPFTIWILVTFMRELPRELEEAALVDGVGVFTLIFRIFMPLLRPALAATSLLAFVSAWNEFLFALTFMISSSQRTVPVAITMISGASSYELPWGTIMAASVIVTVPLVLLVLVFQRQIVSGLTAGAVKG</sequence>
<feature type="transmembrane region" description="Helical" evidence="7">
    <location>
        <begin position="12"/>
        <end position="31"/>
    </location>
</feature>
<evidence type="ECO:0000313" key="10">
    <source>
        <dbReference type="Proteomes" id="UP000036338"/>
    </source>
</evidence>
<keyword evidence="3" id="KW-1003">Cell membrane</keyword>
<dbReference type="PANTHER" id="PTHR32243">
    <property type="entry name" value="MALTOSE TRANSPORT SYSTEM PERMEASE-RELATED"/>
    <property type="match status" value="1"/>
</dbReference>
<gene>
    <name evidence="9" type="ORF">VL15_21075</name>
</gene>
<evidence type="ECO:0000313" key="9">
    <source>
        <dbReference type="EMBL" id="KML54478.1"/>
    </source>
</evidence>
<evidence type="ECO:0000256" key="3">
    <source>
        <dbReference type="ARBA" id="ARBA00022475"/>
    </source>
</evidence>
<evidence type="ECO:0000256" key="6">
    <source>
        <dbReference type="ARBA" id="ARBA00023136"/>
    </source>
</evidence>
<dbReference type="InterPro" id="IPR035906">
    <property type="entry name" value="MetI-like_sf"/>
</dbReference>
<reference evidence="9 10" key="1">
    <citation type="submission" date="2015-05" db="EMBL/GenBank/DDBJ databases">
        <title>Draft genome of Burkholderia cepacia LK29.</title>
        <authorList>
            <person name="Chan X.Y."/>
        </authorList>
    </citation>
    <scope>NUCLEOTIDE SEQUENCE [LARGE SCALE GENOMIC DNA]</scope>
    <source>
        <strain evidence="9 10">LK29</strain>
    </source>
</reference>
<keyword evidence="5 7" id="KW-1133">Transmembrane helix</keyword>
<proteinExistence type="inferred from homology"/>
<feature type="transmembrane region" description="Helical" evidence="7">
    <location>
        <begin position="103"/>
        <end position="124"/>
    </location>
</feature>
<name>A0A0J5WRJ3_BURCE</name>
<keyword evidence="2 7" id="KW-0813">Transport</keyword>
<feature type="transmembrane region" description="Helical" evidence="7">
    <location>
        <begin position="64"/>
        <end position="91"/>
    </location>
</feature>
<evidence type="ECO:0000256" key="2">
    <source>
        <dbReference type="ARBA" id="ARBA00022448"/>
    </source>
</evidence>
<accession>A0A0J5WRJ3</accession>
<dbReference type="GO" id="GO:0005886">
    <property type="term" value="C:plasma membrane"/>
    <property type="evidence" value="ECO:0007669"/>
    <property type="project" value="UniProtKB-SubCell"/>
</dbReference>
<evidence type="ECO:0000256" key="5">
    <source>
        <dbReference type="ARBA" id="ARBA00022989"/>
    </source>
</evidence>
<comment type="subcellular location">
    <subcellularLocation>
        <location evidence="1 7">Cell membrane</location>
        <topology evidence="1 7">Multi-pass membrane protein</topology>
    </subcellularLocation>
</comment>
<keyword evidence="6 7" id="KW-0472">Membrane</keyword>
<evidence type="ECO:0000256" key="7">
    <source>
        <dbReference type="RuleBase" id="RU363032"/>
    </source>
</evidence>
<dbReference type="InterPro" id="IPR000515">
    <property type="entry name" value="MetI-like"/>
</dbReference>
<dbReference type="Proteomes" id="UP000036338">
    <property type="component" value="Unassembled WGS sequence"/>
</dbReference>
<evidence type="ECO:0000259" key="8">
    <source>
        <dbReference type="PROSITE" id="PS50928"/>
    </source>
</evidence>
<evidence type="ECO:0000256" key="4">
    <source>
        <dbReference type="ARBA" id="ARBA00022692"/>
    </source>
</evidence>
<dbReference type="PATRIC" id="fig|292.27.peg.4322"/>
<feature type="transmembrane region" description="Helical" evidence="7">
    <location>
        <begin position="238"/>
        <end position="261"/>
    </location>
</feature>
<dbReference type="PROSITE" id="PS50928">
    <property type="entry name" value="ABC_TM1"/>
    <property type="match status" value="1"/>
</dbReference>